<organism evidence="2 3">
    <name type="scientific">Leifsonia soli</name>
    <dbReference type="NCBI Taxonomy" id="582665"/>
    <lineage>
        <taxon>Bacteria</taxon>
        <taxon>Bacillati</taxon>
        <taxon>Actinomycetota</taxon>
        <taxon>Actinomycetes</taxon>
        <taxon>Micrococcales</taxon>
        <taxon>Microbacteriaceae</taxon>
        <taxon>Leifsonia</taxon>
    </lineage>
</organism>
<gene>
    <name evidence="2" type="ORF">BJ963_000148</name>
</gene>
<keyword evidence="3" id="KW-1185">Reference proteome</keyword>
<reference evidence="2 3" key="1">
    <citation type="submission" date="2020-07" db="EMBL/GenBank/DDBJ databases">
        <title>Sequencing the genomes of 1000 actinobacteria strains.</title>
        <authorList>
            <person name="Klenk H.-P."/>
        </authorList>
    </citation>
    <scope>NUCLEOTIDE SEQUENCE [LARGE SCALE GENOMIC DNA]</scope>
    <source>
        <strain evidence="2 3">DSM 23871</strain>
    </source>
</reference>
<dbReference type="PANTHER" id="PTHR43685:SF2">
    <property type="entry name" value="GLYCOSYLTRANSFERASE 2-LIKE DOMAIN-CONTAINING PROTEIN"/>
    <property type="match status" value="1"/>
</dbReference>
<dbReference type="InterPro" id="IPR001173">
    <property type="entry name" value="Glyco_trans_2-like"/>
</dbReference>
<dbReference type="SUPFAM" id="SSF53448">
    <property type="entry name" value="Nucleotide-diphospho-sugar transferases"/>
    <property type="match status" value="1"/>
</dbReference>
<dbReference type="Gene3D" id="3.90.550.10">
    <property type="entry name" value="Spore Coat Polysaccharide Biosynthesis Protein SpsA, Chain A"/>
    <property type="match status" value="1"/>
</dbReference>
<dbReference type="EMBL" id="JACCBJ010000001">
    <property type="protein sequence ID" value="NYD72629.1"/>
    <property type="molecule type" value="Genomic_DNA"/>
</dbReference>
<dbReference type="GO" id="GO:0016740">
    <property type="term" value="F:transferase activity"/>
    <property type="evidence" value="ECO:0007669"/>
    <property type="project" value="UniProtKB-KW"/>
</dbReference>
<dbReference type="InterPro" id="IPR029044">
    <property type="entry name" value="Nucleotide-diphossugar_trans"/>
</dbReference>
<dbReference type="PANTHER" id="PTHR43685">
    <property type="entry name" value="GLYCOSYLTRANSFERASE"/>
    <property type="match status" value="1"/>
</dbReference>
<accession>A0A852SUI8</accession>
<evidence type="ECO:0000259" key="1">
    <source>
        <dbReference type="Pfam" id="PF00535"/>
    </source>
</evidence>
<comment type="caution">
    <text evidence="2">The sequence shown here is derived from an EMBL/GenBank/DDBJ whole genome shotgun (WGS) entry which is preliminary data.</text>
</comment>
<dbReference type="Proteomes" id="UP000589620">
    <property type="component" value="Unassembled WGS sequence"/>
</dbReference>
<dbReference type="AlphaFoldDB" id="A0A852SUI8"/>
<evidence type="ECO:0000313" key="2">
    <source>
        <dbReference type="EMBL" id="NYD72629.1"/>
    </source>
</evidence>
<dbReference type="Pfam" id="PF00535">
    <property type="entry name" value="Glycos_transf_2"/>
    <property type="match status" value="1"/>
</dbReference>
<keyword evidence="2" id="KW-0808">Transferase</keyword>
<feature type="domain" description="Glycosyltransferase 2-like" evidence="1">
    <location>
        <begin position="5"/>
        <end position="101"/>
    </location>
</feature>
<evidence type="ECO:0000313" key="3">
    <source>
        <dbReference type="Proteomes" id="UP000589620"/>
    </source>
</evidence>
<name>A0A852SUI8_9MICO</name>
<dbReference type="CDD" id="cd04196">
    <property type="entry name" value="GT_2_like_d"/>
    <property type="match status" value="1"/>
</dbReference>
<dbReference type="InterPro" id="IPR050834">
    <property type="entry name" value="Glycosyltransf_2"/>
</dbReference>
<protein>
    <submittedName>
        <fullName evidence="2">Glycosyltransferase involved in cell wall biosynthesis</fullName>
    </submittedName>
</protein>
<sequence length="309" mass="34203">MEQQLRSILQQTHPVDEVVVADDGSGDDTLAVVERVFEGAGGTPRLVVLPGVGRHGVTANFERAILATTGDLIALCDQDDVWRADKIERMAAIFEDRPDLLLAYSDARLIDAAGRDLGGTLFGQLEVDDGLLARIASDGAFPELLRRNTVTGATVVFRRALVADAAPFPELWVHDEWLAILAAALGSVRGLGLPLIDYRQHGANQIGVQAPTVRRKIARVLQARGDRNRNLWRRSELLRERLILLSPRVRARDLELVDGKLRHEKFRAQLPGNRVRRVIPVLREAATGRYARFASRGNADIFRDLLQPS</sequence>
<proteinExistence type="predicted"/>